<dbReference type="EMBL" id="JAENIJ010000019">
    <property type="protein sequence ID" value="MBK1883216.1"/>
    <property type="molecule type" value="Genomic_DNA"/>
</dbReference>
<name>A0A934S996_9BACT</name>
<gene>
    <name evidence="1" type="ORF">JIN85_12385</name>
</gene>
<evidence type="ECO:0000313" key="2">
    <source>
        <dbReference type="Proteomes" id="UP000603141"/>
    </source>
</evidence>
<sequence>MKTHQYSPEIEVFGEVVDPADLIQQWEAVKSARIQESVAQSVVDRTTKLHSSGGLASERSLEEANQALELAVAKTRLARISLNMTWGMDIAGMKEEDQQKLIDNLVDDKVKMIRLSMPLSTSRSQIVRSAKISSRSEPNKAISSQSIWPAPKVSIGGMPGYFIIVSGNSHDWPMGYSVTGWLNPDMPLLDGVMVPADSVIFDSEKAWVFQAEGDGQFVQKAISLDDPVEGGWFVRKESLNVELPIVIEGAQSILALKLQNRSQASFLEND</sequence>
<proteinExistence type="predicted"/>
<dbReference type="AlphaFoldDB" id="A0A934S996"/>
<keyword evidence="2" id="KW-1185">Reference proteome</keyword>
<reference evidence="1" key="1">
    <citation type="submission" date="2021-01" db="EMBL/GenBank/DDBJ databases">
        <title>Modified the classification status of verrucomicrobia.</title>
        <authorList>
            <person name="Feng X."/>
        </authorList>
    </citation>
    <scope>NUCLEOTIDE SEQUENCE</scope>
    <source>
        <strain evidence="1">KCTC 22041</strain>
    </source>
</reference>
<dbReference type="Proteomes" id="UP000603141">
    <property type="component" value="Unassembled WGS sequence"/>
</dbReference>
<accession>A0A934S996</accession>
<organism evidence="1 2">
    <name type="scientific">Luteolibacter pohnpeiensis</name>
    <dbReference type="NCBI Taxonomy" id="454153"/>
    <lineage>
        <taxon>Bacteria</taxon>
        <taxon>Pseudomonadati</taxon>
        <taxon>Verrucomicrobiota</taxon>
        <taxon>Verrucomicrobiia</taxon>
        <taxon>Verrucomicrobiales</taxon>
        <taxon>Verrucomicrobiaceae</taxon>
        <taxon>Luteolibacter</taxon>
    </lineage>
</organism>
<protein>
    <submittedName>
        <fullName evidence="1">Uncharacterized protein</fullName>
    </submittedName>
</protein>
<comment type="caution">
    <text evidence="1">The sequence shown here is derived from an EMBL/GenBank/DDBJ whole genome shotgun (WGS) entry which is preliminary data.</text>
</comment>
<evidence type="ECO:0000313" key="1">
    <source>
        <dbReference type="EMBL" id="MBK1883216.1"/>
    </source>
</evidence>
<dbReference type="RefSeq" id="WP_200271121.1">
    <property type="nucleotide sequence ID" value="NZ_JAENIJ010000019.1"/>
</dbReference>